<dbReference type="Pfam" id="PF00749">
    <property type="entry name" value="tRNA-synt_1c"/>
    <property type="match status" value="1"/>
</dbReference>
<evidence type="ECO:0000313" key="8">
    <source>
        <dbReference type="EMBL" id="EQD75545.1"/>
    </source>
</evidence>
<dbReference type="InterPro" id="IPR000924">
    <property type="entry name" value="Glu/Gln-tRNA-synth"/>
</dbReference>
<evidence type="ECO:0000256" key="4">
    <source>
        <dbReference type="ARBA" id="ARBA00022840"/>
    </source>
</evidence>
<keyword evidence="6 8" id="KW-0030">Aminoacyl-tRNA synthetase</keyword>
<keyword evidence="4" id="KW-0067">ATP-binding</keyword>
<dbReference type="GO" id="GO:0006424">
    <property type="term" value="P:glutamyl-tRNA aminoacylation"/>
    <property type="evidence" value="ECO:0007669"/>
    <property type="project" value="InterPro"/>
</dbReference>
<protein>
    <submittedName>
        <fullName evidence="8">Glutamyl-tRNA synthetase</fullName>
        <ecNumber evidence="8">6.1.1.17</ecNumber>
    </submittedName>
</protein>
<dbReference type="InterPro" id="IPR004527">
    <property type="entry name" value="Glu-tRNA-ligase_bac/mito"/>
</dbReference>
<dbReference type="SUPFAM" id="SSF48163">
    <property type="entry name" value="An anticodon-binding domain of class I aminoacyl-tRNA synthetases"/>
    <property type="match status" value="1"/>
</dbReference>
<dbReference type="InterPro" id="IPR049940">
    <property type="entry name" value="GluQ/Sye"/>
</dbReference>
<evidence type="ECO:0000256" key="5">
    <source>
        <dbReference type="ARBA" id="ARBA00022917"/>
    </source>
</evidence>
<dbReference type="PROSITE" id="PS00178">
    <property type="entry name" value="AA_TRNA_LIGASE_I"/>
    <property type="match status" value="1"/>
</dbReference>
<comment type="caution">
    <text evidence="8">The sequence shown here is derived from an EMBL/GenBank/DDBJ whole genome shotgun (WGS) entry which is preliminary data.</text>
</comment>
<proteinExistence type="inferred from homology"/>
<name>T1CZE5_9ZZZZ</name>
<evidence type="ECO:0000256" key="3">
    <source>
        <dbReference type="ARBA" id="ARBA00022741"/>
    </source>
</evidence>
<dbReference type="InterPro" id="IPR008925">
    <property type="entry name" value="aa_tRNA-synth_I_cd-bd_sf"/>
</dbReference>
<accession>T1CZE5</accession>
<dbReference type="PANTHER" id="PTHR43311:SF2">
    <property type="entry name" value="GLUTAMATE--TRNA LIGASE, MITOCHONDRIAL-RELATED"/>
    <property type="match status" value="1"/>
</dbReference>
<evidence type="ECO:0000256" key="2">
    <source>
        <dbReference type="ARBA" id="ARBA00022598"/>
    </source>
</evidence>
<evidence type="ECO:0000259" key="7">
    <source>
        <dbReference type="Pfam" id="PF00749"/>
    </source>
</evidence>
<dbReference type="EC" id="6.1.1.17" evidence="8"/>
<dbReference type="InterPro" id="IPR001412">
    <property type="entry name" value="aa-tRNA-synth_I_CS"/>
</dbReference>
<keyword evidence="5" id="KW-0648">Protein biosynthesis</keyword>
<dbReference type="GO" id="GO:0000049">
    <property type="term" value="F:tRNA binding"/>
    <property type="evidence" value="ECO:0007669"/>
    <property type="project" value="InterPro"/>
</dbReference>
<dbReference type="EMBL" id="AUZY01001215">
    <property type="protein sequence ID" value="EQD75545.1"/>
    <property type="molecule type" value="Genomic_DNA"/>
</dbReference>
<dbReference type="AlphaFoldDB" id="T1CZE5"/>
<dbReference type="NCBIfam" id="TIGR00464">
    <property type="entry name" value="gltX_bact"/>
    <property type="match status" value="1"/>
</dbReference>
<dbReference type="GO" id="GO:0004818">
    <property type="term" value="F:glutamate-tRNA ligase activity"/>
    <property type="evidence" value="ECO:0007669"/>
    <property type="project" value="UniProtKB-EC"/>
</dbReference>
<evidence type="ECO:0000256" key="6">
    <source>
        <dbReference type="ARBA" id="ARBA00023146"/>
    </source>
</evidence>
<dbReference type="InterPro" id="IPR014729">
    <property type="entry name" value="Rossmann-like_a/b/a_fold"/>
</dbReference>
<reference evidence="8" key="1">
    <citation type="submission" date="2013-08" db="EMBL/GenBank/DDBJ databases">
        <authorList>
            <person name="Mendez C."/>
            <person name="Richter M."/>
            <person name="Ferrer M."/>
            <person name="Sanchez J."/>
        </authorList>
    </citation>
    <scope>NUCLEOTIDE SEQUENCE</scope>
</reference>
<reference evidence="8" key="2">
    <citation type="journal article" date="2014" name="ISME J.">
        <title>Microbial stratification in low pH oxic and suboxic macroscopic growths along an acid mine drainage.</title>
        <authorList>
            <person name="Mendez-Garcia C."/>
            <person name="Mesa V."/>
            <person name="Sprenger R.R."/>
            <person name="Richter M."/>
            <person name="Diez M.S."/>
            <person name="Solano J."/>
            <person name="Bargiela R."/>
            <person name="Golyshina O.V."/>
            <person name="Manteca A."/>
            <person name="Ramos J.L."/>
            <person name="Gallego J.R."/>
            <person name="Llorente I."/>
            <person name="Martins Dos Santos V.A."/>
            <person name="Jensen O.N."/>
            <person name="Pelaez A.I."/>
            <person name="Sanchez J."/>
            <person name="Ferrer M."/>
        </authorList>
    </citation>
    <scope>NUCLEOTIDE SEQUENCE</scope>
</reference>
<dbReference type="PANTHER" id="PTHR43311">
    <property type="entry name" value="GLUTAMATE--TRNA LIGASE"/>
    <property type="match status" value="1"/>
</dbReference>
<keyword evidence="2 8" id="KW-0436">Ligase</keyword>
<feature type="domain" description="Glutamyl/glutaminyl-tRNA synthetase class Ib catalytic" evidence="7">
    <location>
        <begin position="7"/>
        <end position="307"/>
    </location>
</feature>
<dbReference type="GO" id="GO:0005524">
    <property type="term" value="F:ATP binding"/>
    <property type="evidence" value="ECO:0007669"/>
    <property type="project" value="UniProtKB-KW"/>
</dbReference>
<gene>
    <name evidence="8" type="ORF">B1B_02058</name>
</gene>
<keyword evidence="3" id="KW-0547">Nucleotide-binding</keyword>
<comment type="similarity">
    <text evidence="1">Belongs to the class-I aminoacyl-tRNA synthetase family. Glutamate--tRNA ligase type 1 subfamily.</text>
</comment>
<dbReference type="SUPFAM" id="SSF52374">
    <property type="entry name" value="Nucleotidylyl transferase"/>
    <property type="match status" value="1"/>
</dbReference>
<sequence>MAGMQPEIRLRFAPSPTGAIHLGNARTALFNFLFARHAGGSFLIRIEDTDPSRSESHHEASVLTDLRWLGLDWEEGPDVGGPHGPHRQSERSRIYARHLTTCFRRERVYPCFCSMEELARDGAEQKSRGLPPRYSGRCGRLSRAEGERRLAAGEPAVWRWRVGAARTLVWEDLVFGTRHTEVADLGDFVISRTDGSVGFLFANAVDDCEMGVSHVLRGEDHLSNTARQILIYEGIESRAPAYGHLPLLVNPGGAPLAKREGALSIGMLRSRGFLPESVRNYLARLGHHYAAPGFLTTDTLIREFDLGKIGRARAVLDPSQLAHGQKLALAELGPEDFATWAAGLPGGVDPSVAVLVRENIVDYSDLALWRDRLTGPLSTTPEARLAIASADPALLRFGQSDAGDGDARAFLDRYRRECPGSAPARQIYPVLRAVLTGSLEGPELARIWAWFDPVRRRQRFEEASRVSVSPNGRD</sequence>
<dbReference type="Gene3D" id="3.40.50.620">
    <property type="entry name" value="HUPs"/>
    <property type="match status" value="1"/>
</dbReference>
<dbReference type="InterPro" id="IPR020058">
    <property type="entry name" value="Glu/Gln-tRNA-synth_Ib_cat-dom"/>
</dbReference>
<dbReference type="HAMAP" id="MF_00022">
    <property type="entry name" value="Glu_tRNA_synth_type1"/>
    <property type="match status" value="1"/>
</dbReference>
<evidence type="ECO:0000256" key="1">
    <source>
        <dbReference type="ARBA" id="ARBA00007894"/>
    </source>
</evidence>
<organism evidence="8">
    <name type="scientific">mine drainage metagenome</name>
    <dbReference type="NCBI Taxonomy" id="410659"/>
    <lineage>
        <taxon>unclassified sequences</taxon>
        <taxon>metagenomes</taxon>
        <taxon>ecological metagenomes</taxon>
    </lineage>
</organism>
<dbReference type="GO" id="GO:0005829">
    <property type="term" value="C:cytosol"/>
    <property type="evidence" value="ECO:0007669"/>
    <property type="project" value="TreeGrafter"/>
</dbReference>
<dbReference type="PRINTS" id="PR00987">
    <property type="entry name" value="TRNASYNTHGLU"/>
</dbReference>